<accession>A0A6P5FF91</accession>
<dbReference type="Pfam" id="PF25037">
    <property type="entry name" value="VPS13_C"/>
    <property type="match status" value="1"/>
</dbReference>
<dbReference type="PROSITE" id="PS50003">
    <property type="entry name" value="PH_DOMAIN"/>
    <property type="match status" value="1"/>
</dbReference>
<keyword evidence="1" id="KW-0813">Transport</keyword>
<evidence type="ECO:0000256" key="1">
    <source>
        <dbReference type="ARBA" id="ARBA00022448"/>
    </source>
</evidence>
<dbReference type="GeneID" id="109714682"/>
<gene>
    <name evidence="7" type="primary">LOC109714682</name>
</gene>
<reference evidence="7" key="2">
    <citation type="submission" date="2025-08" db="UniProtKB">
        <authorList>
            <consortium name="RefSeq"/>
        </authorList>
    </citation>
    <scope>IDENTIFICATION</scope>
    <source>
        <tissue evidence="7">Leaf</tissue>
    </source>
</reference>
<dbReference type="OrthoDB" id="428159at2759"/>
<dbReference type="PANTHER" id="PTHR16166:SF137">
    <property type="entry name" value="PLECKSTRIN HOMOLOGY (PH) DOMAIN-CONTAINING PROTEIN"/>
    <property type="match status" value="1"/>
</dbReference>
<dbReference type="SUPFAM" id="SSF50729">
    <property type="entry name" value="PH domain-like"/>
    <property type="match status" value="1"/>
</dbReference>
<organism evidence="6 7">
    <name type="scientific">Ananas comosus</name>
    <name type="common">Pineapple</name>
    <name type="synonym">Ananas ananas</name>
    <dbReference type="NCBI Taxonomy" id="4615"/>
    <lineage>
        <taxon>Eukaryota</taxon>
        <taxon>Viridiplantae</taxon>
        <taxon>Streptophyta</taxon>
        <taxon>Embryophyta</taxon>
        <taxon>Tracheophyta</taxon>
        <taxon>Spermatophyta</taxon>
        <taxon>Magnoliopsida</taxon>
        <taxon>Liliopsida</taxon>
        <taxon>Poales</taxon>
        <taxon>Bromeliaceae</taxon>
        <taxon>Bromelioideae</taxon>
        <taxon>Ananas</taxon>
    </lineage>
</organism>
<dbReference type="Pfam" id="PF12624">
    <property type="entry name" value="VPS13_N"/>
    <property type="match status" value="1"/>
</dbReference>
<evidence type="ECO:0000256" key="3">
    <source>
        <dbReference type="SAM" id="MobiDB-lite"/>
    </source>
</evidence>
<dbReference type="RefSeq" id="XP_020094966.1">
    <property type="nucleotide sequence ID" value="XM_020239377.1"/>
</dbReference>
<evidence type="ECO:0000313" key="7">
    <source>
        <dbReference type="RefSeq" id="XP_020094966.1"/>
    </source>
</evidence>
<dbReference type="GO" id="GO:0045053">
    <property type="term" value="P:protein retention in Golgi apparatus"/>
    <property type="evidence" value="ECO:0007669"/>
    <property type="project" value="TreeGrafter"/>
</dbReference>
<evidence type="ECO:0000256" key="2">
    <source>
        <dbReference type="SAM" id="Coils"/>
    </source>
</evidence>
<sequence length="3629" mass="406332">MLLTCYLMMWCKCDGVEFFLVQLSTESLSEFVFVKCRDKVLLAFLEIGPWLLISDHQTGDVELTNMQLRPEALNALKLPIKVKAGFLGSVKLKVPWSRLGQEPVLVYLDRIFVLAETATQVEGCSEDAIQEAKKIRVRELETKLLESQQQLKSEMSSSWLGSFINTIIGNLKLSITNIHIRYEDTESNLGHPFAAGLTLGKLSAVTVDDFGKETFATGGALDRIRKSVELVRLALYFDSDSSPWTVDKHWEDLLPSEWSQIFELPKEDGTCLSSPSKEHCYEHCYILQPVTGNGKYTKLRLDESKNTGQALQKAAVDLDDVTLSLSKDGYRDILKMADNFSAFNQRLKYAHYRPSVPIKSDPRAWWKYAYKVVIDELKKASGKLSWEQVLKHATLRKKYVSLYASLLKSDVNRQVVDDNKEIENLDRQLDIEVILQWRMLAHKFVEQSLQSDVNTNKQNVRRSWWSFGRTGPAKDETDFKGFTEEDWERLNKIIGYKENSDEYLLSVQDKELLQFSLEVHMKHNASKLIIEGQECLADLSCEGFLCNMRTYAETKIFDLKLGSYRLSSPYGLLAESATAADSFVGIFSYKPFDAPVDWSLAAKASPCYVTYLKESIDQIVAFFKSSSAISQNLALETAAALQMTIDGVKRTAQEQVTRALREKSRFTLDLDIAAPKITIPTKFCPDDVHETRLLLDLGNLMLRTQDLWDSEHSQEKDMYLQFNLVLSDVSAFLVDGDYHWSESHVQMISNQSRNSFFLPVIDKCGIVVKLQQIQLENPFYPSTRVAIRLPSLGFHFSPARYHRLMQVVKVFQVEDSTSQDTVNLWNQADFKGWLSVLTWKGVGNREAVWQRRYLYLVGPYLYVLDNPTSTTYKHYLSLRGKQVHQVPAELTGGLQNILALLDSGQYNPKVLEDGSALILLCDNDEIRKTWYNRLQGAIYRASGSAAVSSLSEISSPTDNSEDKSFKERTVLDVVNMEKLFLVGALDELKIRFSCSYQSNQTFKKMLLSKESSLFEFRAVGGQVELSMKASDIFIGTILRSLEIEDQYCYNGTVTPRYLARSFIDSTEATTLHNTSSPITSEQNSYNANTLKKTDSEESFFEASDDFYDPAENPVQHQSSTSEFFSAQGSLPPRMLSLKPPSFSRVPGLIPDVEHQNRSLKVETDDTLHSFVKAQIVIYDQNSPQYNNLDTRVIVTLATLTFFCHRPTILAIIEFSNAINFVDEKDADKSMKEPSDSGTSDGQVEEPNSAVTQNLAIKGPAIKGLLGKGKSRVIFHLTLNMAKAQILLMIENGESLATLSQNNLQTDIKVFPSSFSIKAALGNLKISDDSLPSDHPYFWVCDMRNPGGSSFVEIDFSSFSVDDDDYCGYDYGLIGQLSEVRIVYLNRFVEEIVSYFMGLVPRNAESVVKLKDQVTNSEMWVSNTDIEGSPALKLDLSLSRPVILMPRRTDSLDYLELDVLHITVENTFQWLGGSKNDMNAVHLEIMTIKVKDINLTVGIGAVSGESIIQDVKGFSFIVHRSLRDLLHQVPSIQLSVKLEALKAALSNREYEIITECALSNFSETPHVVPTLDKEAGTSTDGVTGVPSSVSSDTAVSDLHVSETWITTKISVAIDLVELSLHSGLTRDSSLATVQASGAWLLYKSNTREEGFLFATLKGFSVFDDREGTKEQFRLAIGKSATIRDTSSRDDCDSYIGALISSKEGETQKELDHEPTPSMLILDATFRKSSTNVSICFQRPRFLVALDFLLAIAEFFVPSVRSMLLSDDDKDTSHMVSAIVFDDQIYSPASSIFSISPQKPLIVDDERFDHFIYDGKGGKLYLEDRDGKILRRPTHETIIYVANGKRLQFKNVTIVNGEYLDSCISLGIDSSYSTSEDDNVYLARENNGVRSNSDEEKEMSNVAPKVDDHGSTEFMMELQAIGPELTFYSTSKNVGGPFTLSPKVMHAQLDVFCRLVLKGDSLEMSGNLLGLKVESNGFRVLEPFDTVVKYSNVSGRTNMHLIVSQIYMNFSFSILRLFLAVEEEILAFLRISSKKVSVICSQFDKVGTMQSHGNDQTCAFWRPRAPSGFAILGDCLTPLNEPPSKGVLAVNTSLVRVKRPVSYKLIWQASHLKTEKGQHEWICIPNGDRGEENGGCSIWFPIAPRGYVAVGCVVSAGSAEPPLSSALCIMASLVSSCTLKDCIALRSSESTSVDMAFWRADNTFGSFLPADPGNMSLIGKPYDLRHMIFGNQESSVKSSKSSSVQDASQYVNHTPQLERSSMVASGRLFEATANFKLIWWNNGTNSRKKLSIWRPMIPHGMVFLGDIAVDGYEPPNSAIVLRDTGDETLLKATQDFELAGHIKRQRGVEGISFWYPQAPPGFVALGCIASKGVPKEDIDQLRCIRSDMVTGDQFPEQSIWDSSDSRVSGSFSLWGVGNDLGTFLVRSGFRKPPRRFALKLAYPTISGGSDTTVIDAEIKAFSAVAFDDYGGLMVPLFGSSFDNVSFSLHGRPDYLNAAVSFLFAARSFNDKYDAWEPLIEPMDGFVRYQYDTNIPSACSQIRITSTRDLNLNVSVSNINTIFQAYSSWNNFSHIDESYKKREAVSPPHSERSIMDLHHRKNHYIIPQNKLGQDIYIRTSEFRRVSNVIKMPSGGDKPVKVPVSKNLLDAHLKGKHEREFRSMVTIIIGDSELKVANGLDTSQYMVAIRLFSNRPAESPLQQQSGRTCAFAAKYLSPGIALVNWSEMFFFKVDSVDDFVLEIVVIDLGRGDPVGIHSSPLKLLAYMVPPNVDFHSTQFDLTWRELVSPKSTKHGTNGSEESQGRIRCAVLLSGKQEITKDKEDNSTSSRAGYIQISPTRDGPWTTVRLNYAAPAACWRFGTDVIASEVSLEDGNTYVNIRSLVSVTNNTDIVIELRLKGKCHTESSRQVNGKQIVYAESDDTRIETDEFFETEIYIPSSGWVACPSGIPSDNQLKELHKDSEHQVAEKVWRLNIHEPIIWALVDFYNNLRIGSNPSSSSVAEVDPEIQIELIDISEIRLKISLETAPTQRPQGVLGVWSPILSAIGSAFKIQVHLRKVMHRNKFMKKSSIIPAIMNRVKRDLVHNPLHLIFSVDVLSMTKSTLSSLSKGFAELSTDGQFLQLRSKQVWSRRISGVGDGIIQGSEAFAQSVAFGVSGVLTKPVESARQHGLLGFAHGLGRAFLGFVVQPLSGALDFVSLTVDGIGASFVRCFEILNNKSVAQRIRNPRAIHADGIIREYNKSEADGQMVLYLAEASGHLGCTELFKEPSKYAWSDYYEDHFLVPRQKIVLVTHKRVMLLQCSDQDKIDKKPSKIIWDVPWEELLALELAKVRNPRPSHLIIHLKNFRRSESFVRLIKCNTDEDEDNEPQAVRICSSVRKTWKVSQTDKRIIALKVPSKQRYVHLAWDDIDGRGSHSLVKPMIRPRGSSNSGDKRFIKHTVNFQKVWTSEREGGGRCTLFAKQVADDGSICGIWRPLCPDGYVSVGDVARVGTHPPHVAAIYRNSDGNFALPIGYDLVWRNCAEDYSTPVSIWLPRPSDGYVAVGCVAMGAYQEPPLELAYCVSERIVEDTQFEEQMVWTAPDAYPWACYVYQLQSEALQFIALRRPKEECEWRPMRVSDSHVPQLSEGPSDSK</sequence>
<dbReference type="Pfam" id="PF06101">
    <property type="entry name" value="Vps62"/>
    <property type="match status" value="3"/>
</dbReference>
<reference evidence="6" key="1">
    <citation type="journal article" date="2015" name="Nat. Genet.">
        <title>The pineapple genome and the evolution of CAM photosynthesis.</title>
        <authorList>
            <person name="Ming R."/>
            <person name="VanBuren R."/>
            <person name="Wai C.M."/>
            <person name="Tang H."/>
            <person name="Schatz M.C."/>
            <person name="Bowers J.E."/>
            <person name="Lyons E."/>
            <person name="Wang M.L."/>
            <person name="Chen J."/>
            <person name="Biggers E."/>
            <person name="Zhang J."/>
            <person name="Huang L."/>
            <person name="Zhang L."/>
            <person name="Miao W."/>
            <person name="Zhang J."/>
            <person name="Ye Z."/>
            <person name="Miao C."/>
            <person name="Lin Z."/>
            <person name="Wang H."/>
            <person name="Zhou H."/>
            <person name="Yim W.C."/>
            <person name="Priest H.D."/>
            <person name="Zheng C."/>
            <person name="Woodhouse M."/>
            <person name="Edger P.P."/>
            <person name="Guyot R."/>
            <person name="Guo H.B."/>
            <person name="Guo H."/>
            <person name="Zheng G."/>
            <person name="Singh R."/>
            <person name="Sharma A."/>
            <person name="Min X."/>
            <person name="Zheng Y."/>
            <person name="Lee H."/>
            <person name="Gurtowski J."/>
            <person name="Sedlazeck F.J."/>
            <person name="Harkess A."/>
            <person name="McKain M.R."/>
            <person name="Liao Z."/>
            <person name="Fang J."/>
            <person name="Liu J."/>
            <person name="Zhang X."/>
            <person name="Zhang Q."/>
            <person name="Hu W."/>
            <person name="Qin Y."/>
            <person name="Wang K."/>
            <person name="Chen L.Y."/>
            <person name="Shirley N."/>
            <person name="Lin Y.R."/>
            <person name="Liu L.Y."/>
            <person name="Hernandez A.G."/>
            <person name="Wright C.L."/>
            <person name="Bulone V."/>
            <person name="Tuskan G.A."/>
            <person name="Heath K."/>
            <person name="Zee F."/>
            <person name="Moore P.H."/>
            <person name="Sunkar R."/>
            <person name="Leebens-Mack J.H."/>
            <person name="Mockler T."/>
            <person name="Bennetzen J.L."/>
            <person name="Freeling M."/>
            <person name="Sankoff D."/>
            <person name="Paterson A.H."/>
            <person name="Zhu X."/>
            <person name="Yang X."/>
            <person name="Smith J.A."/>
            <person name="Cushman J.C."/>
            <person name="Paull R.E."/>
            <person name="Yu Q."/>
        </authorList>
    </citation>
    <scope>NUCLEOTIDE SEQUENCE [LARGE SCALE GENOMIC DNA]</scope>
    <source>
        <strain evidence="6">cv. F153</strain>
    </source>
</reference>
<dbReference type="InterPro" id="IPR001849">
    <property type="entry name" value="PH_domain"/>
</dbReference>
<dbReference type="GO" id="GO:0006623">
    <property type="term" value="P:protein targeting to vacuole"/>
    <property type="evidence" value="ECO:0007669"/>
    <property type="project" value="TreeGrafter"/>
</dbReference>
<keyword evidence="4" id="KW-0732">Signal</keyword>
<dbReference type="PANTHER" id="PTHR16166">
    <property type="entry name" value="VACUOLAR PROTEIN SORTING-ASSOCIATED PROTEIN VPS13"/>
    <property type="match status" value="1"/>
</dbReference>
<feature type="region of interest" description="Disordered" evidence="3">
    <location>
        <begin position="1885"/>
        <end position="1904"/>
    </location>
</feature>
<evidence type="ECO:0000259" key="5">
    <source>
        <dbReference type="PROSITE" id="PS50003"/>
    </source>
</evidence>
<keyword evidence="6" id="KW-1185">Reference proteome</keyword>
<dbReference type="Proteomes" id="UP000515123">
    <property type="component" value="Linkage group 8"/>
</dbReference>
<dbReference type="InterPro" id="IPR026854">
    <property type="entry name" value="VPS13_N"/>
</dbReference>
<feature type="chain" id="PRO_5027595393" evidence="4">
    <location>
        <begin position="16"/>
        <end position="3629"/>
    </location>
</feature>
<feature type="region of interest" description="Disordered" evidence="3">
    <location>
        <begin position="1226"/>
        <end position="1247"/>
    </location>
</feature>
<dbReference type="Gene3D" id="2.30.29.30">
    <property type="entry name" value="Pleckstrin-homology domain (PH domain)/Phosphotyrosine-binding domain (PTB)"/>
    <property type="match status" value="1"/>
</dbReference>
<keyword evidence="2" id="KW-0175">Coiled coil</keyword>
<dbReference type="InterPro" id="IPR026847">
    <property type="entry name" value="VPS13"/>
</dbReference>
<dbReference type="InterPro" id="IPR011993">
    <property type="entry name" value="PH-like_dom_sf"/>
</dbReference>
<feature type="domain" description="PH" evidence="5">
    <location>
        <begin position="827"/>
        <end position="939"/>
    </location>
</feature>
<protein>
    <submittedName>
        <fullName evidence="7">Uncharacterized protein LOC109714682</fullName>
    </submittedName>
</protein>
<evidence type="ECO:0000256" key="4">
    <source>
        <dbReference type="SAM" id="SignalP"/>
    </source>
</evidence>
<dbReference type="CDD" id="cd00821">
    <property type="entry name" value="PH"/>
    <property type="match status" value="1"/>
</dbReference>
<feature type="signal peptide" evidence="4">
    <location>
        <begin position="1"/>
        <end position="15"/>
    </location>
</feature>
<dbReference type="InterPro" id="IPR009291">
    <property type="entry name" value="Vps62"/>
</dbReference>
<dbReference type="SMART" id="SM00233">
    <property type="entry name" value="PH"/>
    <property type="match status" value="1"/>
</dbReference>
<feature type="coiled-coil region" evidence="2">
    <location>
        <begin position="130"/>
        <end position="157"/>
    </location>
</feature>
<evidence type="ECO:0000313" key="6">
    <source>
        <dbReference type="Proteomes" id="UP000515123"/>
    </source>
</evidence>
<dbReference type="Pfam" id="PF00169">
    <property type="entry name" value="PH"/>
    <property type="match status" value="1"/>
</dbReference>
<dbReference type="InterPro" id="IPR056748">
    <property type="entry name" value="VPS13-like_C"/>
</dbReference>
<proteinExistence type="predicted"/>
<name>A0A6P5FF91_ANACO</name>